<evidence type="ECO:0000313" key="1">
    <source>
        <dbReference type="EMBL" id="NWJ47093.1"/>
    </source>
</evidence>
<keyword evidence="2" id="KW-0614">Plasmid</keyword>
<gene>
    <name evidence="1" type="ORF">HXX08_14630</name>
    <name evidence="2" type="ORF">OZ401_004984</name>
</gene>
<organism evidence="1 3">
    <name type="scientific">Candidatus Chlorohelix allophototropha</name>
    <dbReference type="NCBI Taxonomy" id="3003348"/>
    <lineage>
        <taxon>Bacteria</taxon>
        <taxon>Bacillati</taxon>
        <taxon>Chloroflexota</taxon>
        <taxon>Chloroflexia</taxon>
        <taxon>Candidatus Chloroheliales</taxon>
        <taxon>Candidatus Chloroheliaceae</taxon>
        <taxon>Candidatus Chlorohelix</taxon>
    </lineage>
</organism>
<keyword evidence="4" id="KW-1185">Reference proteome</keyword>
<dbReference type="Proteomes" id="UP000521676">
    <property type="component" value="Unassembled WGS sequence"/>
</dbReference>
<dbReference type="EMBL" id="CP128402">
    <property type="protein sequence ID" value="WJW70407.1"/>
    <property type="molecule type" value="Genomic_DNA"/>
</dbReference>
<evidence type="ECO:0000313" key="3">
    <source>
        <dbReference type="Proteomes" id="UP000521676"/>
    </source>
</evidence>
<dbReference type="AlphaFoldDB" id="A0A8T7M4T0"/>
<dbReference type="RefSeq" id="WP_341472275.1">
    <property type="nucleotide sequence ID" value="NZ_CP128402.1"/>
</dbReference>
<dbReference type="EMBL" id="JACATZ010000002">
    <property type="protein sequence ID" value="NWJ47093.1"/>
    <property type="molecule type" value="Genomic_DNA"/>
</dbReference>
<protein>
    <submittedName>
        <fullName evidence="1">Uncharacterized protein</fullName>
    </submittedName>
</protein>
<geneLocation type="plasmid" evidence="2 4">
    <name>unnamed2</name>
</geneLocation>
<accession>A0A8T7M4T0</accession>
<evidence type="ECO:0000313" key="4">
    <source>
        <dbReference type="Proteomes" id="UP001431572"/>
    </source>
</evidence>
<name>A0A8T7M4T0_9CHLR</name>
<proteinExistence type="predicted"/>
<dbReference type="Proteomes" id="UP001431572">
    <property type="component" value="Plasmid unnamed2"/>
</dbReference>
<evidence type="ECO:0000313" key="2">
    <source>
        <dbReference type="EMBL" id="WJW70407.1"/>
    </source>
</evidence>
<reference evidence="2" key="2">
    <citation type="journal article" date="2024" name="Nature">
        <title>Anoxygenic phototroph of the Chloroflexota uses a type I reaction centre.</title>
        <authorList>
            <person name="Tsuji J.M."/>
            <person name="Shaw N.A."/>
            <person name="Nagashima S."/>
            <person name="Venkiteswaran J.J."/>
            <person name="Schiff S.L."/>
            <person name="Watanabe T."/>
            <person name="Fukui M."/>
            <person name="Hanada S."/>
            <person name="Tank M."/>
            <person name="Neufeld J.D."/>
        </authorList>
    </citation>
    <scope>NUCLEOTIDE SEQUENCE</scope>
    <source>
        <strain evidence="2">L227-S17</strain>
        <plasmid evidence="2 4">unnamed2</plasmid>
    </source>
</reference>
<reference evidence="1 3" key="1">
    <citation type="submission" date="2020-06" db="EMBL/GenBank/DDBJ databases">
        <title>Anoxygenic phototrophic Chloroflexota member uses a Type I reaction center.</title>
        <authorList>
            <person name="Tsuji J.M."/>
            <person name="Shaw N.A."/>
            <person name="Nagashima S."/>
            <person name="Venkiteswaran J."/>
            <person name="Schiff S.L."/>
            <person name="Hanada S."/>
            <person name="Tank M."/>
            <person name="Neufeld J.D."/>
        </authorList>
    </citation>
    <scope>NUCLEOTIDE SEQUENCE [LARGE SCALE GENOMIC DNA]</scope>
    <source>
        <strain evidence="1">L227-S17</strain>
    </source>
</reference>
<sequence length="714" mass="81233">MTNSATNAENHVTTLLAKHGITNVGIIDDDYIPLEQLEISSYNAENLWAAIQNEDTAFSELESFDDSVVGFEQITITFICKFLSQRNKYPALDKIWRESELGIWIDQRTALLDPIKNHLEKNFNLKVQTFTPGDEINDTSINIFFLDWHLNPSTTGVDIVEPAVRKAKEIFTAYEARQATKPLVVLMSSRPGVVEEKDDFRKRSGLLGGMFYAVHKQDLRDLFKLTMNLQMYALSLPVGHHMQDFVDSVCKKIDEVKSIFTEHIKELTLNDYAFIQSLCLQEEGEPLGSYMFWLFSSYFSYLLFDKGLKDTRDKLNVADFTHAIPIHTPPSIRLAEIYQHALFDTEVGTVSPHPKIPNKVSDPDSIEPYLSLGDVFLGQTTQPTPLEQAITIGEELEESLFETTNNLAVIENKQEIPPITETEKSQLFSISEQVTPTDNELVKPNKPLTESPSLLSKNYEESLPKLYMIINNECDLTFTPNKGKRKIDSEQAILLIEGELQPVSSKENRGPRTELFTHENQAYRIIWEPKKVRSIHYGSFMKWYNEANLDRKARLRLPFALEIQRSFAADLTRVGLPVAPPIYRQANIKLLLQNGGNFEEVHLDDAESAGIISIRDGSKFMLTLSLVEKIRNVLSNRYEEGKEGKRNPVLANVLNDFQQWGNLWISQHNLPSAGKLQSLLNPDWVLMLGNGLTDEDKEKKAKQKILIINIDPTN</sequence>